<dbReference type="Proteomes" id="UP000198341">
    <property type="component" value="Chromosome 1"/>
</dbReference>
<dbReference type="GO" id="GO:0006351">
    <property type="term" value="P:DNA-templated transcription"/>
    <property type="evidence" value="ECO:0007669"/>
    <property type="project" value="InterPro"/>
</dbReference>
<organism evidence="2 3">
    <name type="scientific">Bathycoccus prasinos</name>
    <dbReference type="NCBI Taxonomy" id="41875"/>
    <lineage>
        <taxon>Eukaryota</taxon>
        <taxon>Viridiplantae</taxon>
        <taxon>Chlorophyta</taxon>
        <taxon>Mamiellophyceae</taxon>
        <taxon>Mamiellales</taxon>
        <taxon>Bathycoccaceae</taxon>
        <taxon>Bathycoccus</taxon>
    </lineage>
</organism>
<dbReference type="RefSeq" id="XP_007515361.1">
    <property type="nucleotide sequence ID" value="XM_007515299.1"/>
</dbReference>
<evidence type="ECO:0000313" key="3">
    <source>
        <dbReference type="Proteomes" id="UP000198341"/>
    </source>
</evidence>
<dbReference type="eggNOG" id="KOG1105">
    <property type="taxonomic scope" value="Eukaryota"/>
</dbReference>
<dbReference type="PROSITE" id="PS51321">
    <property type="entry name" value="TFIIS_CENTRAL"/>
    <property type="match status" value="1"/>
</dbReference>
<dbReference type="KEGG" id="bpg:Bathy01g04440"/>
<protein>
    <recommendedName>
        <fullName evidence="1">TFIIS central domain-containing protein</fullName>
    </recommendedName>
</protein>
<reference evidence="2 3" key="1">
    <citation type="submission" date="2011-10" db="EMBL/GenBank/DDBJ databases">
        <authorList>
            <person name="Genoscope - CEA"/>
        </authorList>
    </citation>
    <scope>NUCLEOTIDE SEQUENCE [LARGE SCALE GENOMIC DNA]</scope>
    <source>
        <strain evidence="2 3">RCC 1105</strain>
    </source>
</reference>
<dbReference type="SUPFAM" id="SSF46942">
    <property type="entry name" value="Elongation factor TFIIS domain 2"/>
    <property type="match status" value="1"/>
</dbReference>
<dbReference type="InterPro" id="IPR003618">
    <property type="entry name" value="TFIIS_cen_dom"/>
</dbReference>
<dbReference type="OrthoDB" id="44867at2759"/>
<evidence type="ECO:0000313" key="2">
    <source>
        <dbReference type="EMBL" id="CCO14240.1"/>
    </source>
</evidence>
<dbReference type="GeneID" id="19018179"/>
<accession>K8EP66</accession>
<evidence type="ECO:0000259" key="1">
    <source>
        <dbReference type="PROSITE" id="PS51321"/>
    </source>
</evidence>
<dbReference type="Pfam" id="PF07500">
    <property type="entry name" value="TFIIS_M"/>
    <property type="match status" value="1"/>
</dbReference>
<name>K8EP66_9CHLO</name>
<dbReference type="STRING" id="41875.K8EP66"/>
<keyword evidence="3" id="KW-1185">Reference proteome</keyword>
<proteinExistence type="predicted"/>
<sequence>MLGESLKDETPLLDVATAIESAVFHNVSEVQYKSKIRFLCANFKRNESVQKDVLSGRIQPYDVLQMHDEEFMTDEMKTKVEQMRVKMDKRKERAVFADGIESESYTCPECKGRKTKFIHLSDARDVRKAETWGNADAESKVLVVCMECKNEWVCSIL</sequence>
<dbReference type="Gene3D" id="2.20.25.10">
    <property type="match status" value="1"/>
</dbReference>
<dbReference type="EMBL" id="FO082278">
    <property type="protein sequence ID" value="CCO14240.1"/>
    <property type="molecule type" value="Genomic_DNA"/>
</dbReference>
<feature type="domain" description="TFIIS central" evidence="1">
    <location>
        <begin position="1"/>
        <end position="99"/>
    </location>
</feature>
<dbReference type="InterPro" id="IPR036575">
    <property type="entry name" value="TFIIS_cen_dom_sf"/>
</dbReference>
<dbReference type="Gene3D" id="1.10.472.30">
    <property type="entry name" value="Transcription elongation factor S-II, central domain"/>
    <property type="match status" value="1"/>
</dbReference>
<dbReference type="AlphaFoldDB" id="K8EP66"/>
<gene>
    <name evidence="2" type="ORF">Bathy01g04440</name>
</gene>